<dbReference type="Proteomes" id="UP000825002">
    <property type="component" value="Unassembled WGS sequence"/>
</dbReference>
<dbReference type="EMBL" id="JAIFTH010000354">
    <property type="protein sequence ID" value="KAG9509744.1"/>
    <property type="molecule type" value="Genomic_DNA"/>
</dbReference>
<protein>
    <submittedName>
        <fullName evidence="2">Uncharacterized protein</fullName>
    </submittedName>
</protein>
<reference evidence="2 3" key="1">
    <citation type="submission" date="2020-10" db="EMBL/GenBank/DDBJ databases">
        <authorList>
            <person name="Klimov P.B."/>
            <person name="Dyachkov S.M."/>
            <person name="Chetverikov P.E."/>
        </authorList>
    </citation>
    <scope>NUCLEOTIDE SEQUENCE [LARGE SCALE GENOMIC DNA]</scope>
    <source>
        <strain evidence="2">BMOC 18-1129-001#AD2665</strain>
        <tissue evidence="2">Entire mites</tissue>
    </source>
</reference>
<evidence type="ECO:0000313" key="3">
    <source>
        <dbReference type="Proteomes" id="UP000825002"/>
    </source>
</evidence>
<gene>
    <name evidence="2" type="ORF">GZH46_01726</name>
</gene>
<evidence type="ECO:0000256" key="1">
    <source>
        <dbReference type="SAM" id="Phobius"/>
    </source>
</evidence>
<evidence type="ECO:0000313" key="2">
    <source>
        <dbReference type="EMBL" id="KAG9509744.1"/>
    </source>
</evidence>
<feature type="transmembrane region" description="Helical" evidence="1">
    <location>
        <begin position="135"/>
        <end position="154"/>
    </location>
</feature>
<proteinExistence type="predicted"/>
<organism evidence="2 3">
    <name type="scientific">Fragariocoptes setiger</name>
    <dbReference type="NCBI Taxonomy" id="1670756"/>
    <lineage>
        <taxon>Eukaryota</taxon>
        <taxon>Metazoa</taxon>
        <taxon>Ecdysozoa</taxon>
        <taxon>Arthropoda</taxon>
        <taxon>Chelicerata</taxon>
        <taxon>Arachnida</taxon>
        <taxon>Acari</taxon>
        <taxon>Acariformes</taxon>
        <taxon>Trombidiformes</taxon>
        <taxon>Prostigmata</taxon>
        <taxon>Eupodina</taxon>
        <taxon>Eriophyoidea</taxon>
        <taxon>Phytoptidae</taxon>
        <taxon>Fragariocoptes</taxon>
    </lineage>
</organism>
<keyword evidence="3" id="KW-1185">Reference proteome</keyword>
<keyword evidence="1" id="KW-0472">Membrane</keyword>
<feature type="non-terminal residue" evidence="2">
    <location>
        <position position="1"/>
    </location>
</feature>
<sequence length="176" mass="20354">APVCLELRKIGIALARVMKDFETSNEYWKVSFFIQIVYQMAIAVLCLYFSIHAHNELELWLFAATICACWVSIAFIWFIGLQANSEISKIRRIILDHQHRVHERHRFLAFKICSIVSTSNIGYSMLDFFQITKRSALILLGWFGSAIVLMLTYFEQNGITQFLLAAKRKDLFASHA</sequence>
<comment type="caution">
    <text evidence="2">The sequence shown here is derived from an EMBL/GenBank/DDBJ whole genome shotgun (WGS) entry which is preliminary data.</text>
</comment>
<name>A0ABQ7S8H5_9ACAR</name>
<keyword evidence="1" id="KW-0812">Transmembrane</keyword>
<accession>A0ABQ7S8H5</accession>
<feature type="transmembrane region" description="Helical" evidence="1">
    <location>
        <begin position="59"/>
        <end position="81"/>
    </location>
</feature>
<feature type="transmembrane region" description="Helical" evidence="1">
    <location>
        <begin position="32"/>
        <end position="53"/>
    </location>
</feature>
<keyword evidence="1" id="KW-1133">Transmembrane helix</keyword>